<evidence type="ECO:0000313" key="12">
    <source>
        <dbReference type="Proteomes" id="UP000199051"/>
    </source>
</evidence>
<dbReference type="EC" id="2.7.13.3" evidence="2"/>
<feature type="transmembrane region" description="Helical" evidence="9">
    <location>
        <begin position="101"/>
        <end position="134"/>
    </location>
</feature>
<evidence type="ECO:0000256" key="1">
    <source>
        <dbReference type="ARBA" id="ARBA00000085"/>
    </source>
</evidence>
<evidence type="ECO:0000256" key="3">
    <source>
        <dbReference type="ARBA" id="ARBA00022553"/>
    </source>
</evidence>
<evidence type="ECO:0000256" key="9">
    <source>
        <dbReference type="SAM" id="Phobius"/>
    </source>
</evidence>
<keyword evidence="7" id="KW-0067">ATP-binding</keyword>
<dbReference type="SMART" id="SM00387">
    <property type="entry name" value="HATPase_c"/>
    <property type="match status" value="1"/>
</dbReference>
<keyword evidence="3" id="KW-0597">Phosphoprotein</keyword>
<dbReference type="InterPro" id="IPR025828">
    <property type="entry name" value="Put_sensor_dom"/>
</dbReference>
<feature type="domain" description="Histidine kinase/HSP90-like ATPase" evidence="10">
    <location>
        <begin position="316"/>
        <end position="406"/>
    </location>
</feature>
<accession>A0A1H9MZP7</accession>
<evidence type="ECO:0000313" key="11">
    <source>
        <dbReference type="EMBL" id="SER29051.1"/>
    </source>
</evidence>
<dbReference type="InterPro" id="IPR036890">
    <property type="entry name" value="HATPase_C_sf"/>
</dbReference>
<dbReference type="PANTHER" id="PTHR24421:SF10">
    <property type="entry name" value="NITRATE_NITRITE SENSOR PROTEIN NARQ"/>
    <property type="match status" value="1"/>
</dbReference>
<keyword evidence="5" id="KW-0547">Nucleotide-binding</keyword>
<dbReference type="GO" id="GO:0046983">
    <property type="term" value="F:protein dimerization activity"/>
    <property type="evidence" value="ECO:0007669"/>
    <property type="project" value="InterPro"/>
</dbReference>
<dbReference type="InterPro" id="IPR011712">
    <property type="entry name" value="Sig_transdc_His_kin_sub3_dim/P"/>
</dbReference>
<evidence type="ECO:0000256" key="8">
    <source>
        <dbReference type="ARBA" id="ARBA00023012"/>
    </source>
</evidence>
<evidence type="ECO:0000256" key="5">
    <source>
        <dbReference type="ARBA" id="ARBA00022741"/>
    </source>
</evidence>
<reference evidence="12" key="1">
    <citation type="submission" date="2016-10" db="EMBL/GenBank/DDBJ databases">
        <authorList>
            <person name="Varghese N."/>
            <person name="Submissions S."/>
        </authorList>
    </citation>
    <scope>NUCLEOTIDE SEQUENCE [LARGE SCALE GENOMIC DNA]</scope>
    <source>
        <strain evidence="12">DSM 44260</strain>
    </source>
</reference>
<dbReference type="CDD" id="cd16917">
    <property type="entry name" value="HATPase_UhpB-NarQ-NarX-like"/>
    <property type="match status" value="1"/>
</dbReference>
<proteinExistence type="predicted"/>
<evidence type="ECO:0000256" key="4">
    <source>
        <dbReference type="ARBA" id="ARBA00022679"/>
    </source>
</evidence>
<gene>
    <name evidence="11" type="ORF">SAMN04487818_102423</name>
</gene>
<dbReference type="GO" id="GO:0005524">
    <property type="term" value="F:ATP binding"/>
    <property type="evidence" value="ECO:0007669"/>
    <property type="project" value="UniProtKB-KW"/>
</dbReference>
<dbReference type="GO" id="GO:0016020">
    <property type="term" value="C:membrane"/>
    <property type="evidence" value="ECO:0007669"/>
    <property type="project" value="InterPro"/>
</dbReference>
<dbReference type="PANTHER" id="PTHR24421">
    <property type="entry name" value="NITRATE/NITRITE SENSOR PROTEIN NARX-RELATED"/>
    <property type="match status" value="1"/>
</dbReference>
<evidence type="ECO:0000256" key="7">
    <source>
        <dbReference type="ARBA" id="ARBA00022840"/>
    </source>
</evidence>
<dbReference type="SUPFAM" id="SSF55874">
    <property type="entry name" value="ATPase domain of HSP90 chaperone/DNA topoisomerase II/histidine kinase"/>
    <property type="match status" value="1"/>
</dbReference>
<keyword evidence="9" id="KW-0812">Transmembrane</keyword>
<keyword evidence="12" id="KW-1185">Reference proteome</keyword>
<feature type="transmembrane region" description="Helical" evidence="9">
    <location>
        <begin position="20"/>
        <end position="46"/>
    </location>
</feature>
<dbReference type="Pfam" id="PF07730">
    <property type="entry name" value="HisKA_3"/>
    <property type="match status" value="1"/>
</dbReference>
<sequence>MLGRIWRAVRYLVVGGATSMLALLALCGLVLLTALCAVFGLGLPVVPEAMRFIRRVPDIERRRAARALGVSVPEAYRPLTGSIGRQVHTVLFDPATRRDIAWIVLHAFTGVIAAGMAVGLPLATINQALIPTYWYLLPNGAPSGFDYQVTSWRLAMVSLLVAALYGGLTLLLPAAAKRQAQFARWLLKPTEGVLLQDRVAELTATRAAALDAHGAELRRIERDLHDGTQARIAAVIMQLGIAEQLRDRDTGAAFDLVRKAQDTAVSALAELRDVVRSIYPPVLSDRGLDGAVTALAARCPIPCELDLAQVGRRPAAVEAAAYFIIAEALTNVTKHSGAGQVSIGLDAAEDRLLITVDDDGRGGADEALGSGLVGIRRRVDALDGSTVLTSPVGGPTTLRVELPCGS</sequence>
<dbReference type="EMBL" id="FOGI01000002">
    <property type="protein sequence ID" value="SER29051.1"/>
    <property type="molecule type" value="Genomic_DNA"/>
</dbReference>
<dbReference type="AlphaFoldDB" id="A0A1H9MZP7"/>
<dbReference type="STRING" id="155974.SAMN04487818_102423"/>
<dbReference type="GO" id="GO:0000155">
    <property type="term" value="F:phosphorelay sensor kinase activity"/>
    <property type="evidence" value="ECO:0007669"/>
    <property type="project" value="InterPro"/>
</dbReference>
<keyword evidence="8" id="KW-0902">Two-component regulatory system</keyword>
<dbReference type="Gene3D" id="3.30.565.10">
    <property type="entry name" value="Histidine kinase-like ATPase, C-terminal domain"/>
    <property type="match status" value="1"/>
</dbReference>
<keyword evidence="4" id="KW-0808">Transferase</keyword>
<protein>
    <recommendedName>
        <fullName evidence="2">histidine kinase</fullName>
        <ecNumber evidence="2">2.7.13.3</ecNumber>
    </recommendedName>
</protein>
<evidence type="ECO:0000256" key="2">
    <source>
        <dbReference type="ARBA" id="ARBA00012438"/>
    </source>
</evidence>
<comment type="catalytic activity">
    <reaction evidence="1">
        <text>ATP + protein L-histidine = ADP + protein N-phospho-L-histidine.</text>
        <dbReference type="EC" id="2.7.13.3"/>
    </reaction>
</comment>
<dbReference type="Pfam" id="PF13796">
    <property type="entry name" value="Sensor"/>
    <property type="match status" value="1"/>
</dbReference>
<dbReference type="InterPro" id="IPR003594">
    <property type="entry name" value="HATPase_dom"/>
</dbReference>
<evidence type="ECO:0000259" key="10">
    <source>
        <dbReference type="SMART" id="SM00387"/>
    </source>
</evidence>
<keyword evidence="6 11" id="KW-0418">Kinase</keyword>
<dbReference type="InterPro" id="IPR050482">
    <property type="entry name" value="Sensor_HK_TwoCompSys"/>
</dbReference>
<organism evidence="11 12">
    <name type="scientific">Actinokineospora terrae</name>
    <dbReference type="NCBI Taxonomy" id="155974"/>
    <lineage>
        <taxon>Bacteria</taxon>
        <taxon>Bacillati</taxon>
        <taxon>Actinomycetota</taxon>
        <taxon>Actinomycetes</taxon>
        <taxon>Pseudonocardiales</taxon>
        <taxon>Pseudonocardiaceae</taxon>
        <taxon>Actinokineospora</taxon>
    </lineage>
</organism>
<keyword evidence="9" id="KW-0472">Membrane</keyword>
<name>A0A1H9MZP7_9PSEU</name>
<keyword evidence="9" id="KW-1133">Transmembrane helix</keyword>
<dbReference type="Proteomes" id="UP000199051">
    <property type="component" value="Unassembled WGS sequence"/>
</dbReference>
<feature type="transmembrane region" description="Helical" evidence="9">
    <location>
        <begin position="154"/>
        <end position="176"/>
    </location>
</feature>
<dbReference type="RefSeq" id="WP_092775337.1">
    <property type="nucleotide sequence ID" value="NZ_FOGI01000002.1"/>
</dbReference>
<evidence type="ECO:0000256" key="6">
    <source>
        <dbReference type="ARBA" id="ARBA00022777"/>
    </source>
</evidence>
<dbReference type="Pfam" id="PF02518">
    <property type="entry name" value="HATPase_c"/>
    <property type="match status" value="1"/>
</dbReference>
<dbReference type="Gene3D" id="1.20.5.1930">
    <property type="match status" value="1"/>
</dbReference>